<keyword evidence="5 10" id="KW-0472">Membrane</keyword>
<protein>
    <recommendedName>
        <fullName evidence="10">Palmitoyltransferase</fullName>
        <ecNumber evidence="10">2.3.1.225</ecNumber>
    </recommendedName>
</protein>
<evidence type="ECO:0000256" key="8">
    <source>
        <dbReference type="ARBA" id="ARBA00023315"/>
    </source>
</evidence>
<evidence type="ECO:0000259" key="12">
    <source>
        <dbReference type="Pfam" id="PF01529"/>
    </source>
</evidence>
<dbReference type="PROSITE" id="PS50216">
    <property type="entry name" value="DHHC"/>
    <property type="match status" value="1"/>
</dbReference>
<dbReference type="GO" id="GO:0005783">
    <property type="term" value="C:endoplasmic reticulum"/>
    <property type="evidence" value="ECO:0007669"/>
    <property type="project" value="TreeGrafter"/>
</dbReference>
<evidence type="ECO:0000313" key="13">
    <source>
        <dbReference type="EMBL" id="CAI2360404.1"/>
    </source>
</evidence>
<dbReference type="EMBL" id="CAMPGE010001609">
    <property type="protein sequence ID" value="CAI2360404.1"/>
    <property type="molecule type" value="Genomic_DNA"/>
</dbReference>
<comment type="caution">
    <text evidence="13">The sequence shown here is derived from an EMBL/GenBank/DDBJ whole genome shotgun (WGS) entry which is preliminary data.</text>
</comment>
<keyword evidence="7" id="KW-0449">Lipoprotein</keyword>
<dbReference type="Pfam" id="PF01529">
    <property type="entry name" value="DHHC"/>
    <property type="match status" value="1"/>
</dbReference>
<keyword evidence="4 10" id="KW-1133">Transmembrane helix</keyword>
<feature type="region of interest" description="Disordered" evidence="11">
    <location>
        <begin position="405"/>
        <end position="426"/>
    </location>
</feature>
<dbReference type="AlphaFoldDB" id="A0AAD1X4H2"/>
<feature type="transmembrane region" description="Helical" evidence="10">
    <location>
        <begin position="303"/>
        <end position="325"/>
    </location>
</feature>
<dbReference type="Proteomes" id="UP001295684">
    <property type="component" value="Unassembled WGS sequence"/>
</dbReference>
<keyword evidence="2 10" id="KW-0808">Transferase</keyword>
<dbReference type="GO" id="GO:0005794">
    <property type="term" value="C:Golgi apparatus"/>
    <property type="evidence" value="ECO:0007669"/>
    <property type="project" value="TreeGrafter"/>
</dbReference>
<feature type="transmembrane region" description="Helical" evidence="10">
    <location>
        <begin position="129"/>
        <end position="150"/>
    </location>
</feature>
<feature type="transmembrane region" description="Helical" evidence="10">
    <location>
        <begin position="265"/>
        <end position="291"/>
    </location>
</feature>
<evidence type="ECO:0000256" key="11">
    <source>
        <dbReference type="SAM" id="MobiDB-lite"/>
    </source>
</evidence>
<dbReference type="GO" id="GO:0006612">
    <property type="term" value="P:protein targeting to membrane"/>
    <property type="evidence" value="ECO:0007669"/>
    <property type="project" value="TreeGrafter"/>
</dbReference>
<keyword evidence="6" id="KW-0564">Palmitate</keyword>
<evidence type="ECO:0000256" key="10">
    <source>
        <dbReference type="RuleBase" id="RU079119"/>
    </source>
</evidence>
<dbReference type="PANTHER" id="PTHR22883">
    <property type="entry name" value="ZINC FINGER DHHC DOMAIN CONTAINING PROTEIN"/>
    <property type="match status" value="1"/>
</dbReference>
<keyword evidence="8 10" id="KW-0012">Acyltransferase</keyword>
<evidence type="ECO:0000256" key="2">
    <source>
        <dbReference type="ARBA" id="ARBA00022679"/>
    </source>
</evidence>
<keyword evidence="3 10" id="KW-0812">Transmembrane</keyword>
<accession>A0AAD1X4H2</accession>
<feature type="domain" description="Palmitoyltransferase DHHC" evidence="12">
    <location>
        <begin position="221"/>
        <end position="338"/>
    </location>
</feature>
<dbReference type="InterPro" id="IPR039859">
    <property type="entry name" value="PFA4/ZDH16/20/ERF2-like"/>
</dbReference>
<comment type="similarity">
    <text evidence="10">Belongs to the DHHC palmitoyltransferase family.</text>
</comment>
<name>A0AAD1X4H2_EUPCR</name>
<proteinExistence type="inferred from homology"/>
<evidence type="ECO:0000256" key="3">
    <source>
        <dbReference type="ARBA" id="ARBA00022692"/>
    </source>
</evidence>
<evidence type="ECO:0000313" key="14">
    <source>
        <dbReference type="Proteomes" id="UP001295684"/>
    </source>
</evidence>
<comment type="catalytic activity">
    <reaction evidence="9 10">
        <text>L-cysteinyl-[protein] + hexadecanoyl-CoA = S-hexadecanoyl-L-cysteinyl-[protein] + CoA</text>
        <dbReference type="Rhea" id="RHEA:36683"/>
        <dbReference type="Rhea" id="RHEA-COMP:10131"/>
        <dbReference type="Rhea" id="RHEA-COMP:11032"/>
        <dbReference type="ChEBI" id="CHEBI:29950"/>
        <dbReference type="ChEBI" id="CHEBI:57287"/>
        <dbReference type="ChEBI" id="CHEBI:57379"/>
        <dbReference type="ChEBI" id="CHEBI:74151"/>
        <dbReference type="EC" id="2.3.1.225"/>
    </reaction>
</comment>
<dbReference type="GO" id="GO:0019706">
    <property type="term" value="F:protein-cysteine S-palmitoyltransferase activity"/>
    <property type="evidence" value="ECO:0007669"/>
    <property type="project" value="UniProtKB-EC"/>
</dbReference>
<comment type="subcellular location">
    <subcellularLocation>
        <location evidence="1">Endomembrane system</location>
        <topology evidence="1">Multi-pass membrane protein</topology>
    </subcellularLocation>
</comment>
<comment type="domain">
    <text evidence="10">The DHHC domain is required for palmitoyltransferase activity.</text>
</comment>
<sequence>MERTKEAIDENTIERVINSHEEENYNEKSVAHSRNISGFGLKENDEMGSREFKVDNNVCLKTAVDQDLMNCDLAKAERKEMTSSEHTSSDSKKYVPCTDNPWNFKRYEFYEGKSKFWCKGLFMTGPRPLAILMTLCFTNLSPAIYYIFVVPRIDDLFSLLGTILVSVILHLVWLYYMLKTATSNPGIIHKMEQHTSHVCTITELRPQTYKFRMRYMSSLIKQYHCHVCVLVAPPRTHHCHYCGNCVELFDHHCPWLSCCVGKRNYTYFLVFISTLSTMFIFSLAVSVLVMLNSGDFSENIPCIIVIIYNILVGAFPVGLTIYHYFLVTSGETTYENLKRLYKKEQSPFKKSLIHNLRTRLCNTMSPNDMREKYNMFDHKMLQKTPAMMALERLRKMNRYKITTDKDKDTIRQIDEEEETPNNSESK</sequence>
<organism evidence="13 14">
    <name type="scientific">Euplotes crassus</name>
    <dbReference type="NCBI Taxonomy" id="5936"/>
    <lineage>
        <taxon>Eukaryota</taxon>
        <taxon>Sar</taxon>
        <taxon>Alveolata</taxon>
        <taxon>Ciliophora</taxon>
        <taxon>Intramacronucleata</taxon>
        <taxon>Spirotrichea</taxon>
        <taxon>Hypotrichia</taxon>
        <taxon>Euplotida</taxon>
        <taxon>Euplotidae</taxon>
        <taxon>Moneuplotes</taxon>
    </lineage>
</organism>
<evidence type="ECO:0000256" key="5">
    <source>
        <dbReference type="ARBA" id="ARBA00023136"/>
    </source>
</evidence>
<evidence type="ECO:0000256" key="9">
    <source>
        <dbReference type="ARBA" id="ARBA00048048"/>
    </source>
</evidence>
<gene>
    <name evidence="13" type="ORF">ECRASSUSDP1_LOCUS1706</name>
</gene>
<evidence type="ECO:0000256" key="6">
    <source>
        <dbReference type="ARBA" id="ARBA00023139"/>
    </source>
</evidence>
<evidence type="ECO:0000256" key="1">
    <source>
        <dbReference type="ARBA" id="ARBA00004127"/>
    </source>
</evidence>
<evidence type="ECO:0000256" key="7">
    <source>
        <dbReference type="ARBA" id="ARBA00023288"/>
    </source>
</evidence>
<keyword evidence="14" id="KW-1185">Reference proteome</keyword>
<dbReference type="PANTHER" id="PTHR22883:SF43">
    <property type="entry name" value="PALMITOYLTRANSFERASE APP"/>
    <property type="match status" value="1"/>
</dbReference>
<reference evidence="13" key="1">
    <citation type="submission" date="2023-07" db="EMBL/GenBank/DDBJ databases">
        <authorList>
            <consortium name="AG Swart"/>
            <person name="Singh M."/>
            <person name="Singh A."/>
            <person name="Seah K."/>
            <person name="Emmerich C."/>
        </authorList>
    </citation>
    <scope>NUCLEOTIDE SEQUENCE</scope>
    <source>
        <strain evidence="13">DP1</strain>
    </source>
</reference>
<evidence type="ECO:0000256" key="4">
    <source>
        <dbReference type="ARBA" id="ARBA00022989"/>
    </source>
</evidence>
<dbReference type="InterPro" id="IPR001594">
    <property type="entry name" value="Palmitoyltrfase_DHHC"/>
</dbReference>
<feature type="transmembrane region" description="Helical" evidence="10">
    <location>
        <begin position="156"/>
        <end position="178"/>
    </location>
</feature>
<dbReference type="EC" id="2.3.1.225" evidence="10"/>